<evidence type="ECO:0000313" key="3">
    <source>
        <dbReference type="Proteomes" id="UP001235840"/>
    </source>
</evidence>
<comment type="caution">
    <text evidence="2">The sequence shown here is derived from an EMBL/GenBank/DDBJ whole genome shotgun (WGS) entry which is preliminary data.</text>
</comment>
<reference evidence="2 3" key="1">
    <citation type="submission" date="2023-07" db="EMBL/GenBank/DDBJ databases">
        <title>Genomic Encyclopedia of Type Strains, Phase IV (KMG-IV): sequencing the most valuable type-strain genomes for metagenomic binning, comparative biology and taxonomic classification.</title>
        <authorList>
            <person name="Goeker M."/>
        </authorList>
    </citation>
    <scope>NUCLEOTIDE SEQUENCE [LARGE SCALE GENOMIC DNA]</scope>
    <source>
        <strain evidence="2 3">DSM 12751</strain>
    </source>
</reference>
<sequence length="195" mass="20245">MVKQNLNLGRQAGFLLGQASNPAANPGSMLPSPTPFMNQSAPVLPGGNSPFFGGGSSPFLGGLPFQGGPGSMAPMAPGGTGGGLGGMLKGLLGGNGSLNLPSILSNAQKMIGAVNQAGEVVRNVGPMLQMLKGLNLSELLQDNDDELKEEEAKPKKKQKRKKRSKSKKGKGKKTAKSKKTAKNKKRTKKAIKIKK</sequence>
<keyword evidence="3" id="KW-1185">Reference proteome</keyword>
<protein>
    <recommendedName>
        <fullName evidence="4">YqfQ-like protein</fullName>
    </recommendedName>
</protein>
<dbReference type="RefSeq" id="WP_307397548.1">
    <property type="nucleotide sequence ID" value="NZ_JAUSTY010000023.1"/>
</dbReference>
<dbReference type="Proteomes" id="UP001235840">
    <property type="component" value="Unassembled WGS sequence"/>
</dbReference>
<dbReference type="EMBL" id="JAUSTY010000023">
    <property type="protein sequence ID" value="MDQ0168085.1"/>
    <property type="molecule type" value="Genomic_DNA"/>
</dbReference>
<dbReference type="InterPro" id="IPR025571">
    <property type="entry name" value="YqfQ"/>
</dbReference>
<feature type="region of interest" description="Disordered" evidence="1">
    <location>
        <begin position="145"/>
        <end position="195"/>
    </location>
</feature>
<evidence type="ECO:0008006" key="4">
    <source>
        <dbReference type="Google" id="ProtNLM"/>
    </source>
</evidence>
<organism evidence="2 3">
    <name type="scientific">Caldalkalibacillus horti</name>
    <dbReference type="NCBI Taxonomy" id="77523"/>
    <lineage>
        <taxon>Bacteria</taxon>
        <taxon>Bacillati</taxon>
        <taxon>Bacillota</taxon>
        <taxon>Bacilli</taxon>
        <taxon>Bacillales</taxon>
        <taxon>Bacillaceae</taxon>
        <taxon>Caldalkalibacillus</taxon>
    </lineage>
</organism>
<name>A0ABT9W4B9_9BACI</name>
<feature type="compositionally biased region" description="Basic residues" evidence="1">
    <location>
        <begin position="154"/>
        <end position="195"/>
    </location>
</feature>
<gene>
    <name evidence="2" type="ORF">J2S11_004015</name>
</gene>
<evidence type="ECO:0000256" key="1">
    <source>
        <dbReference type="SAM" id="MobiDB-lite"/>
    </source>
</evidence>
<proteinExistence type="predicted"/>
<dbReference type="Pfam" id="PF14181">
    <property type="entry name" value="YqfQ"/>
    <property type="match status" value="1"/>
</dbReference>
<evidence type="ECO:0000313" key="2">
    <source>
        <dbReference type="EMBL" id="MDQ0168085.1"/>
    </source>
</evidence>
<accession>A0ABT9W4B9</accession>